<reference evidence="3 4" key="1">
    <citation type="submission" date="2017-02" db="EMBL/GenBank/DDBJ databases">
        <authorList>
            <person name="Peterson S.W."/>
        </authorList>
    </citation>
    <scope>NUCLEOTIDE SEQUENCE [LARGE SCALE GENOMIC DNA]</scope>
    <source>
        <strain evidence="3 4">B Ar 00.02</strain>
    </source>
</reference>
<dbReference type="InterPro" id="IPR029063">
    <property type="entry name" value="SAM-dependent_MTases_sf"/>
</dbReference>
<dbReference type="Pfam" id="PF03602">
    <property type="entry name" value="Cons_hypoth95"/>
    <property type="match status" value="1"/>
</dbReference>
<dbReference type="Gene3D" id="3.40.50.150">
    <property type="entry name" value="Vaccinia Virus protein VP39"/>
    <property type="match status" value="1"/>
</dbReference>
<organism evidence="3 4">
    <name type="scientific">Arthrobacter rhombi</name>
    <dbReference type="NCBI Taxonomy" id="71253"/>
    <lineage>
        <taxon>Bacteria</taxon>
        <taxon>Bacillati</taxon>
        <taxon>Actinomycetota</taxon>
        <taxon>Actinomycetes</taxon>
        <taxon>Micrococcales</taxon>
        <taxon>Micrococcaceae</taxon>
        <taxon>Arthrobacter</taxon>
    </lineage>
</organism>
<dbReference type="Proteomes" id="UP000195913">
    <property type="component" value="Unassembled WGS sequence"/>
</dbReference>
<accession>A0A1R4GBF7</accession>
<dbReference type="CDD" id="cd02440">
    <property type="entry name" value="AdoMet_MTases"/>
    <property type="match status" value="1"/>
</dbReference>
<keyword evidence="2 3" id="KW-0808">Transferase</keyword>
<dbReference type="NCBIfam" id="TIGR00095">
    <property type="entry name" value="16S rRNA (guanine(966)-N(2))-methyltransferase RsmD"/>
    <property type="match status" value="1"/>
</dbReference>
<evidence type="ECO:0000256" key="1">
    <source>
        <dbReference type="ARBA" id="ARBA00022603"/>
    </source>
</evidence>
<name>A0A1R4GBF7_9MICC</name>
<dbReference type="SUPFAM" id="SSF53335">
    <property type="entry name" value="S-adenosyl-L-methionine-dependent methyltransferases"/>
    <property type="match status" value="1"/>
</dbReference>
<dbReference type="GO" id="GO:0008168">
    <property type="term" value="F:methyltransferase activity"/>
    <property type="evidence" value="ECO:0007669"/>
    <property type="project" value="UniProtKB-KW"/>
</dbReference>
<dbReference type="EMBL" id="FUHW01000032">
    <property type="protein sequence ID" value="SJM65534.1"/>
    <property type="molecule type" value="Genomic_DNA"/>
</dbReference>
<dbReference type="AlphaFoldDB" id="A0A1R4GBF7"/>
<dbReference type="PIRSF" id="PIRSF004553">
    <property type="entry name" value="CHP00095"/>
    <property type="match status" value="1"/>
</dbReference>
<evidence type="ECO:0000313" key="4">
    <source>
        <dbReference type="Proteomes" id="UP000195913"/>
    </source>
</evidence>
<proteinExistence type="predicted"/>
<dbReference type="RefSeq" id="WP_086998680.1">
    <property type="nucleotide sequence ID" value="NZ_FUHW01000032.1"/>
</dbReference>
<gene>
    <name evidence="3" type="ORF">FM101_09335</name>
</gene>
<protein>
    <submittedName>
        <fullName evidence="3">16S rRNA (Guanine(966)-N(2))-methyltransferaseG966</fullName>
    </submittedName>
</protein>
<sequence length="193" mass="20310">MGRVIAGAAGGLGLTSVPGDATRPTTDRVKEALFSRLESQDELDGARVLDLYAGSGALGVEAASRGARAVVLVEQAPKALAVCQANAALVNKHLRREVIAARRGSVKTFLAAETESGRGWDLVFMDPPYPLTDAELSATLLALVPVLNEGALVVLERSSRSPEPSWPAELAGLSTKKYGETTLWFAEVVKIDA</sequence>
<dbReference type="PANTHER" id="PTHR43542:SF1">
    <property type="entry name" value="METHYLTRANSFERASE"/>
    <property type="match status" value="1"/>
</dbReference>
<evidence type="ECO:0000256" key="2">
    <source>
        <dbReference type="ARBA" id="ARBA00022679"/>
    </source>
</evidence>
<keyword evidence="1 3" id="KW-0489">Methyltransferase</keyword>
<dbReference type="PANTHER" id="PTHR43542">
    <property type="entry name" value="METHYLTRANSFERASE"/>
    <property type="match status" value="1"/>
</dbReference>
<evidence type="ECO:0000313" key="3">
    <source>
        <dbReference type="EMBL" id="SJM65534.1"/>
    </source>
</evidence>
<keyword evidence="4" id="KW-1185">Reference proteome</keyword>
<dbReference type="InterPro" id="IPR004398">
    <property type="entry name" value="RNA_MeTrfase_RsmD"/>
</dbReference>
<dbReference type="GO" id="GO:0031167">
    <property type="term" value="P:rRNA methylation"/>
    <property type="evidence" value="ECO:0007669"/>
    <property type="project" value="InterPro"/>
</dbReference>